<dbReference type="InterPro" id="IPR036390">
    <property type="entry name" value="WH_DNA-bd_sf"/>
</dbReference>
<protein>
    <submittedName>
        <fullName evidence="5">Transcriptional regulator</fullName>
    </submittedName>
</protein>
<keyword evidence="6" id="KW-1185">Reference proteome</keyword>
<dbReference type="Gene3D" id="1.10.10.10">
    <property type="entry name" value="Winged helix-like DNA-binding domain superfamily/Winged helix DNA-binding domain"/>
    <property type="match status" value="1"/>
</dbReference>
<evidence type="ECO:0000256" key="3">
    <source>
        <dbReference type="ARBA" id="ARBA00023163"/>
    </source>
</evidence>
<evidence type="ECO:0000313" key="6">
    <source>
        <dbReference type="Proteomes" id="UP000431922"/>
    </source>
</evidence>
<dbReference type="EMBL" id="WTYL01000002">
    <property type="protein sequence ID" value="MXP44176.1"/>
    <property type="molecule type" value="Genomic_DNA"/>
</dbReference>
<evidence type="ECO:0000313" key="5">
    <source>
        <dbReference type="EMBL" id="MXP44176.1"/>
    </source>
</evidence>
<dbReference type="PANTHER" id="PTHR33204:SF18">
    <property type="entry name" value="TRANSCRIPTIONAL REGULATORY PROTEIN"/>
    <property type="match status" value="1"/>
</dbReference>
<accession>A0A845B1X4</accession>
<evidence type="ECO:0000256" key="1">
    <source>
        <dbReference type="ARBA" id="ARBA00023015"/>
    </source>
</evidence>
<dbReference type="SUPFAM" id="SSF46785">
    <property type="entry name" value="Winged helix' DNA-binding domain"/>
    <property type="match status" value="1"/>
</dbReference>
<dbReference type="AlphaFoldDB" id="A0A845B1X4"/>
<dbReference type="SMART" id="SM00347">
    <property type="entry name" value="HTH_MARR"/>
    <property type="match status" value="1"/>
</dbReference>
<keyword evidence="2" id="KW-0238">DNA-binding</keyword>
<dbReference type="InterPro" id="IPR002577">
    <property type="entry name" value="HTH_HxlR"/>
</dbReference>
<proteinExistence type="predicted"/>
<reference evidence="5 6" key="1">
    <citation type="submission" date="2019-12" db="EMBL/GenBank/DDBJ databases">
        <title>Genomic-based taxomic classification of the family Erythrobacteraceae.</title>
        <authorList>
            <person name="Xu L."/>
        </authorList>
    </citation>
    <scope>NUCLEOTIDE SEQUENCE [LARGE SCALE GENOMIC DNA]</scope>
    <source>
        <strain evidence="5 6">KCTC 42453</strain>
    </source>
</reference>
<gene>
    <name evidence="5" type="ORF">GRI65_06885</name>
</gene>
<name>A0A845B1X4_9SPHN</name>
<evidence type="ECO:0000259" key="4">
    <source>
        <dbReference type="PROSITE" id="PS51118"/>
    </source>
</evidence>
<comment type="caution">
    <text evidence="5">The sequence shown here is derived from an EMBL/GenBank/DDBJ whole genome shotgun (WGS) entry which is preliminary data.</text>
</comment>
<sequence>MGDLREPLKELTVCGLPEALETMGERWSFMILRASFNGLHHFEEFLGELGIARNILSNRLAKLVDHGILDREPCPDDRRRIEYRLTEKGLDLLPAMLALRQWGQKYGSEMEENPVLVDARDRLPIGPVSILAHDGRILEYMDLHLQARDKVGVRQDGTRAEEARDACAPGCFAKVDSASGKPRKIAANG</sequence>
<dbReference type="Pfam" id="PF01638">
    <property type="entry name" value="HxlR"/>
    <property type="match status" value="1"/>
</dbReference>
<dbReference type="OrthoDB" id="9782219at2"/>
<dbReference type="InterPro" id="IPR036388">
    <property type="entry name" value="WH-like_DNA-bd_sf"/>
</dbReference>
<keyword evidence="1" id="KW-0805">Transcription regulation</keyword>
<dbReference type="RefSeq" id="WP_160755803.1">
    <property type="nucleotide sequence ID" value="NZ_WTYL01000002.1"/>
</dbReference>
<dbReference type="PANTHER" id="PTHR33204">
    <property type="entry name" value="TRANSCRIPTIONAL REGULATOR, MARR FAMILY"/>
    <property type="match status" value="1"/>
</dbReference>
<organism evidence="5 6">
    <name type="scientific">Allopontixanthobacter sediminis</name>
    <dbReference type="NCBI Taxonomy" id="1689985"/>
    <lineage>
        <taxon>Bacteria</taxon>
        <taxon>Pseudomonadati</taxon>
        <taxon>Pseudomonadota</taxon>
        <taxon>Alphaproteobacteria</taxon>
        <taxon>Sphingomonadales</taxon>
        <taxon>Erythrobacteraceae</taxon>
        <taxon>Allopontixanthobacter</taxon>
    </lineage>
</organism>
<keyword evidence="3" id="KW-0804">Transcription</keyword>
<dbReference type="Proteomes" id="UP000431922">
    <property type="component" value="Unassembled WGS sequence"/>
</dbReference>
<feature type="domain" description="HTH hxlR-type" evidence="4">
    <location>
        <begin position="14"/>
        <end position="111"/>
    </location>
</feature>
<dbReference type="GO" id="GO:0003677">
    <property type="term" value="F:DNA binding"/>
    <property type="evidence" value="ECO:0007669"/>
    <property type="project" value="UniProtKB-KW"/>
</dbReference>
<evidence type="ECO:0000256" key="2">
    <source>
        <dbReference type="ARBA" id="ARBA00023125"/>
    </source>
</evidence>
<dbReference type="GO" id="GO:0003700">
    <property type="term" value="F:DNA-binding transcription factor activity"/>
    <property type="evidence" value="ECO:0007669"/>
    <property type="project" value="InterPro"/>
</dbReference>
<dbReference type="InterPro" id="IPR000835">
    <property type="entry name" value="HTH_MarR-typ"/>
</dbReference>
<dbReference type="PROSITE" id="PS51118">
    <property type="entry name" value="HTH_HXLR"/>
    <property type="match status" value="1"/>
</dbReference>